<dbReference type="InterPro" id="IPR004540">
    <property type="entry name" value="Transl_elong_EFG/EF2"/>
</dbReference>
<keyword evidence="6 8" id="KW-0342">GTP-binding</keyword>
<dbReference type="HAMAP" id="MF_00054_B">
    <property type="entry name" value="EF_G_EF_2_B"/>
    <property type="match status" value="1"/>
</dbReference>
<dbReference type="InterPro" id="IPR020568">
    <property type="entry name" value="Ribosomal_Su5_D2-typ_SF"/>
</dbReference>
<feature type="binding site" evidence="8">
    <location>
        <begin position="17"/>
        <end position="24"/>
    </location>
    <ligand>
        <name>GTP</name>
        <dbReference type="ChEBI" id="CHEBI:37565"/>
    </ligand>
</feature>
<evidence type="ECO:0000256" key="8">
    <source>
        <dbReference type="HAMAP-Rule" id="MF_00054"/>
    </source>
</evidence>
<dbReference type="InterPro" id="IPR035647">
    <property type="entry name" value="EFG_III/V"/>
</dbReference>
<dbReference type="EMBL" id="CP009048">
    <property type="protein sequence ID" value="AIL61290.1"/>
    <property type="molecule type" value="Genomic_DNA"/>
</dbReference>
<dbReference type="Pfam" id="PF03764">
    <property type="entry name" value="EFG_IV"/>
    <property type="match status" value="1"/>
</dbReference>
<dbReference type="InterPro" id="IPR009000">
    <property type="entry name" value="Transl_B-barrel_sf"/>
</dbReference>
<dbReference type="Pfam" id="PF03144">
    <property type="entry name" value="GTP_EFTU_D2"/>
    <property type="match status" value="1"/>
</dbReference>
<dbReference type="PROSITE" id="PS00301">
    <property type="entry name" value="G_TR_1"/>
    <property type="match status" value="1"/>
</dbReference>
<dbReference type="SUPFAM" id="SSF52540">
    <property type="entry name" value="P-loop containing nucleoside triphosphate hydrolases"/>
    <property type="match status" value="1"/>
</dbReference>
<dbReference type="SUPFAM" id="SSF50447">
    <property type="entry name" value="Translation proteins"/>
    <property type="match status" value="1"/>
</dbReference>
<evidence type="ECO:0000256" key="4">
    <source>
        <dbReference type="ARBA" id="ARBA00022768"/>
    </source>
</evidence>
<dbReference type="GO" id="GO:0005525">
    <property type="term" value="F:GTP binding"/>
    <property type="evidence" value="ECO:0007669"/>
    <property type="project" value="UniProtKB-UniRule"/>
</dbReference>
<keyword evidence="5 8" id="KW-0648">Protein biosynthesis</keyword>
<dbReference type="PRINTS" id="PR00315">
    <property type="entry name" value="ELONGATNFCT"/>
</dbReference>
<dbReference type="NCBIfam" id="NF009381">
    <property type="entry name" value="PRK12740.1-5"/>
    <property type="match status" value="1"/>
</dbReference>
<dbReference type="PANTHER" id="PTHR43261:SF1">
    <property type="entry name" value="RIBOSOME-RELEASING FACTOR 2, MITOCHONDRIAL"/>
    <property type="match status" value="1"/>
</dbReference>
<feature type="binding site" evidence="8">
    <location>
        <begin position="89"/>
        <end position="93"/>
    </location>
    <ligand>
        <name>GTP</name>
        <dbReference type="ChEBI" id="CHEBI:37565"/>
    </ligand>
</feature>
<evidence type="ECO:0000259" key="9">
    <source>
        <dbReference type="PROSITE" id="PS51722"/>
    </source>
</evidence>
<evidence type="ECO:0000256" key="6">
    <source>
        <dbReference type="ARBA" id="ARBA00023134"/>
    </source>
</evidence>
<evidence type="ECO:0000256" key="1">
    <source>
        <dbReference type="ARBA" id="ARBA00005870"/>
    </source>
</evidence>
<evidence type="ECO:0000256" key="7">
    <source>
        <dbReference type="ARBA" id="ARBA00024731"/>
    </source>
</evidence>
<name>A0A077F9V7_9PSED</name>
<keyword evidence="3 8" id="KW-0547">Nucleotide-binding</keyword>
<dbReference type="AlphaFoldDB" id="A0A077F9V7"/>
<dbReference type="CDD" id="cd03713">
    <property type="entry name" value="EFG_mtEFG_C"/>
    <property type="match status" value="1"/>
</dbReference>
<dbReference type="SUPFAM" id="SSF54211">
    <property type="entry name" value="Ribosomal protein S5 domain 2-like"/>
    <property type="match status" value="1"/>
</dbReference>
<evidence type="ECO:0000256" key="5">
    <source>
        <dbReference type="ARBA" id="ARBA00022917"/>
    </source>
</evidence>
<dbReference type="NCBIfam" id="TIGR00484">
    <property type="entry name" value="EF-G"/>
    <property type="match status" value="1"/>
</dbReference>
<dbReference type="Pfam" id="PF14492">
    <property type="entry name" value="EFG_III"/>
    <property type="match status" value="1"/>
</dbReference>
<dbReference type="OrthoDB" id="9804431at2"/>
<keyword evidence="4 8" id="KW-0251">Elongation factor</keyword>
<dbReference type="InterPro" id="IPR031157">
    <property type="entry name" value="G_TR_CS"/>
</dbReference>
<dbReference type="Pfam" id="PF00679">
    <property type="entry name" value="EFG_C"/>
    <property type="match status" value="1"/>
</dbReference>
<dbReference type="FunFam" id="3.30.70.870:FF:000001">
    <property type="entry name" value="Elongation factor G"/>
    <property type="match status" value="1"/>
</dbReference>
<dbReference type="InterPro" id="IPR035649">
    <property type="entry name" value="EFG_V"/>
</dbReference>
<comment type="similarity">
    <text evidence="1 8">Belongs to the TRAFAC class translation factor GTPase superfamily. Classic translation factor GTPase family. EF-G/EF-2 subfamily.</text>
</comment>
<dbReference type="CDD" id="cd01886">
    <property type="entry name" value="EF-G"/>
    <property type="match status" value="1"/>
</dbReference>
<dbReference type="HOGENOM" id="CLU_002794_4_1_6"/>
<dbReference type="CDD" id="cd04088">
    <property type="entry name" value="EFG_mtEFG_II"/>
    <property type="match status" value="1"/>
</dbReference>
<protein>
    <recommendedName>
        <fullName evidence="2 8">Elongation factor G</fullName>
        <shortName evidence="8">EF-G</shortName>
    </recommendedName>
</protein>
<proteinExistence type="inferred from homology"/>
<dbReference type="PANTHER" id="PTHR43261">
    <property type="entry name" value="TRANSLATION ELONGATION FACTOR G-RELATED"/>
    <property type="match status" value="1"/>
</dbReference>
<dbReference type="InterPro" id="IPR000795">
    <property type="entry name" value="T_Tr_GTP-bd_dom"/>
</dbReference>
<dbReference type="NCBIfam" id="TIGR00231">
    <property type="entry name" value="small_GTP"/>
    <property type="match status" value="1"/>
</dbReference>
<dbReference type="FunFam" id="3.30.70.240:FF:000001">
    <property type="entry name" value="Elongation factor G"/>
    <property type="match status" value="1"/>
</dbReference>
<dbReference type="SMART" id="SM00889">
    <property type="entry name" value="EFG_IV"/>
    <property type="match status" value="1"/>
</dbReference>
<dbReference type="eggNOG" id="COG0480">
    <property type="taxonomic scope" value="Bacteria"/>
</dbReference>
<dbReference type="FunFam" id="2.40.30.10:FF:000006">
    <property type="entry name" value="Elongation factor G"/>
    <property type="match status" value="1"/>
</dbReference>
<sequence>MARTTPIELYRNIGIVAHVDAGKTTTTERILFYTGVNHKMGEVHDGAATMDWMAQEQERGITITSAATTAFWQGSTKQFPDKYRFNIIDTPGHVDFTIEVERSLRVLDGAVVVFSGADGVEPQSETVWRQANKYHVPRMAYVNKMDRQGADFLRVVKQIDKRLGHHPVPIQLSIGAEENFKGQIDLVKMKAIYWNEDDQGTTYREEEIPADMLDLANEWRAHMIEAAADASDELTELYLNGQELSNEQIKAGLRKRTLANEIVPAICGSSFKNKGVPLMLDAVIDYLPAPSEIPAIKGTDPDHEDKHLERHADDNEPFSALAFKIATDPFVGTLTFARVYSGVLSSGNAVLNSVKGKKERIGRMVQMHANQRAEIKDVCAGDIAALIGMKDVTTGDTLCDIDKPIVLERMDFPDPVISVAVEPKTKADQEKMGVALSKLAQEDPSFRVRTDEETAQTIISGMGELHLDIIVDRMKREFGVEANIGKPQVAYREKIRNTCEIEGKFVRQSGGRGQYGHCWIRFAPAEEGKEGLEFVNEVVGGVVPREYIPAIQKGIEEQMKNGVLAGYPLIGLKATVFDGSYHDVDSNEMAFKVAASMATKQLAQKGGAVLLEPVMKVEVVTPEEYQGDILGDLSRRRGLIQEGEDSPSGKVVRAEVPLGEMFGYSTQMRSMTQGRASYTMEFTKYAEAPASIADVIIKKQG</sequence>
<reference evidence="10 11" key="1">
    <citation type="submission" date="2014-07" db="EMBL/GenBank/DDBJ databases">
        <authorList>
            <person name="Lee K."/>
            <person name="Lim J.Y."/>
            <person name="Hwang I."/>
        </authorList>
    </citation>
    <scope>NUCLEOTIDE SEQUENCE [LARGE SCALE GENOMIC DNA]</scope>
    <source>
        <strain evidence="10 11">KL28</strain>
    </source>
</reference>
<dbReference type="Gene3D" id="3.30.70.240">
    <property type="match status" value="1"/>
</dbReference>
<dbReference type="InterPro" id="IPR047872">
    <property type="entry name" value="EFG_IV"/>
</dbReference>
<dbReference type="GO" id="GO:0097216">
    <property type="term" value="F:guanosine tetraphosphate binding"/>
    <property type="evidence" value="ECO:0007669"/>
    <property type="project" value="UniProtKB-ARBA"/>
</dbReference>
<dbReference type="Gene3D" id="3.30.230.10">
    <property type="match status" value="1"/>
</dbReference>
<comment type="function">
    <text evidence="7 8">Catalyzes the GTP-dependent ribosomal translocation step during translation elongation. During this step, the ribosome changes from the pre-translocational (PRE) to the post-translocational (POST) state as the newly formed A-site-bound peptidyl-tRNA and P-site-bound deacylated tRNA move to the P and E sites, respectively. Catalyzes the coordinated movement of the two tRNA molecules, the mRNA and conformational changes in the ribosome.</text>
</comment>
<dbReference type="InterPro" id="IPR009022">
    <property type="entry name" value="EFG_III"/>
</dbReference>
<organism evidence="10 11">
    <name type="scientific">Pseudomonas alkylphenolica</name>
    <dbReference type="NCBI Taxonomy" id="237609"/>
    <lineage>
        <taxon>Bacteria</taxon>
        <taxon>Pseudomonadati</taxon>
        <taxon>Pseudomonadota</taxon>
        <taxon>Gammaproteobacteria</taxon>
        <taxon>Pseudomonadales</taxon>
        <taxon>Pseudomonadaceae</taxon>
        <taxon>Pseudomonas</taxon>
    </lineage>
</organism>
<evidence type="ECO:0000256" key="3">
    <source>
        <dbReference type="ARBA" id="ARBA00022741"/>
    </source>
</evidence>
<dbReference type="Gene3D" id="2.40.30.10">
    <property type="entry name" value="Translation factors"/>
    <property type="match status" value="1"/>
</dbReference>
<dbReference type="CDD" id="cd16262">
    <property type="entry name" value="EFG_III"/>
    <property type="match status" value="1"/>
</dbReference>
<dbReference type="SMART" id="SM00838">
    <property type="entry name" value="EFG_C"/>
    <property type="match status" value="1"/>
</dbReference>
<dbReference type="InterPro" id="IPR005225">
    <property type="entry name" value="Small_GTP-bd"/>
</dbReference>
<comment type="subcellular location">
    <subcellularLocation>
        <location evidence="8">Cytoplasm</location>
    </subcellularLocation>
</comment>
<dbReference type="PROSITE" id="PS51722">
    <property type="entry name" value="G_TR_2"/>
    <property type="match status" value="1"/>
</dbReference>
<dbReference type="GO" id="GO:0003746">
    <property type="term" value="F:translation elongation factor activity"/>
    <property type="evidence" value="ECO:0007669"/>
    <property type="project" value="UniProtKB-UniRule"/>
</dbReference>
<dbReference type="Pfam" id="PF00009">
    <property type="entry name" value="GTP_EFTU"/>
    <property type="match status" value="1"/>
</dbReference>
<dbReference type="CDD" id="cd01434">
    <property type="entry name" value="EFG_mtEFG1_IV"/>
    <property type="match status" value="1"/>
</dbReference>
<evidence type="ECO:0000313" key="10">
    <source>
        <dbReference type="EMBL" id="AIL61290.1"/>
    </source>
</evidence>
<dbReference type="FunFam" id="3.30.230.10:FF:000003">
    <property type="entry name" value="Elongation factor G"/>
    <property type="match status" value="1"/>
</dbReference>
<dbReference type="InterPro" id="IPR027417">
    <property type="entry name" value="P-loop_NTPase"/>
</dbReference>
<dbReference type="FunFam" id="3.40.50.300:FF:000029">
    <property type="entry name" value="Elongation factor G"/>
    <property type="match status" value="1"/>
</dbReference>
<dbReference type="Proteomes" id="UP000028931">
    <property type="component" value="Chromosome"/>
</dbReference>
<evidence type="ECO:0000256" key="2">
    <source>
        <dbReference type="ARBA" id="ARBA00017872"/>
    </source>
</evidence>
<dbReference type="SUPFAM" id="SSF54980">
    <property type="entry name" value="EF-G C-terminal domain-like"/>
    <property type="match status" value="2"/>
</dbReference>
<feature type="domain" description="Tr-type G" evidence="9">
    <location>
        <begin position="8"/>
        <end position="291"/>
    </location>
</feature>
<dbReference type="InterPro" id="IPR014721">
    <property type="entry name" value="Ribsml_uS5_D2-typ_fold_subgr"/>
</dbReference>
<dbReference type="InterPro" id="IPR004161">
    <property type="entry name" value="EFTu-like_2"/>
</dbReference>
<evidence type="ECO:0000313" key="11">
    <source>
        <dbReference type="Proteomes" id="UP000028931"/>
    </source>
</evidence>
<gene>
    <name evidence="8" type="primary">fusA</name>
    <name evidence="10" type="ORF">PSAKL28_20690</name>
</gene>
<accession>A0A077F9V7</accession>
<dbReference type="InterPro" id="IPR041095">
    <property type="entry name" value="EFG_II"/>
</dbReference>
<dbReference type="KEGG" id="palk:PSAKL28_20690"/>
<keyword evidence="8" id="KW-0963">Cytoplasm</keyword>
<dbReference type="Gene3D" id="3.30.70.870">
    <property type="entry name" value="Elongation Factor G (Translational Gtpase), domain 3"/>
    <property type="match status" value="1"/>
</dbReference>
<feature type="binding site" evidence="8">
    <location>
        <begin position="143"/>
        <end position="146"/>
    </location>
    <ligand>
        <name>GTP</name>
        <dbReference type="ChEBI" id="CHEBI:37565"/>
    </ligand>
</feature>
<dbReference type="GO" id="GO:0005737">
    <property type="term" value="C:cytoplasm"/>
    <property type="evidence" value="ECO:0007669"/>
    <property type="project" value="UniProtKB-SubCell"/>
</dbReference>
<dbReference type="GO" id="GO:0003924">
    <property type="term" value="F:GTPase activity"/>
    <property type="evidence" value="ECO:0007669"/>
    <property type="project" value="InterPro"/>
</dbReference>
<dbReference type="RefSeq" id="WP_038609870.1">
    <property type="nucleotide sequence ID" value="NZ_CP009048.1"/>
</dbReference>
<dbReference type="Gene3D" id="3.40.50.300">
    <property type="entry name" value="P-loop containing nucleotide triphosphate hydrolases"/>
    <property type="match status" value="1"/>
</dbReference>
<dbReference type="GO" id="GO:0032790">
    <property type="term" value="P:ribosome disassembly"/>
    <property type="evidence" value="ECO:0007669"/>
    <property type="project" value="TreeGrafter"/>
</dbReference>
<dbReference type="InterPro" id="IPR005517">
    <property type="entry name" value="Transl_elong_EFG/EF2_IV"/>
</dbReference>
<dbReference type="InterPro" id="IPR000640">
    <property type="entry name" value="EFG_V-like"/>
</dbReference>